<name>A0ABN9FPE9_9NEOB</name>
<comment type="caution">
    <text evidence="2">The sequence shown here is derived from an EMBL/GenBank/DDBJ whole genome shotgun (WGS) entry which is preliminary data.</text>
</comment>
<evidence type="ECO:0000313" key="2">
    <source>
        <dbReference type="EMBL" id="CAI9597930.1"/>
    </source>
</evidence>
<evidence type="ECO:0000256" key="1">
    <source>
        <dbReference type="SAM" id="MobiDB-lite"/>
    </source>
</evidence>
<feature type="compositionally biased region" description="Polar residues" evidence="1">
    <location>
        <begin position="12"/>
        <end position="21"/>
    </location>
</feature>
<proteinExistence type="predicted"/>
<feature type="region of interest" description="Disordered" evidence="1">
    <location>
        <begin position="1"/>
        <end position="76"/>
    </location>
</feature>
<keyword evidence="3" id="KW-1185">Reference proteome</keyword>
<gene>
    <name evidence="2" type="ORF">SPARVUS_LOCUS12323804</name>
</gene>
<organism evidence="2 3">
    <name type="scientific">Staurois parvus</name>
    <dbReference type="NCBI Taxonomy" id="386267"/>
    <lineage>
        <taxon>Eukaryota</taxon>
        <taxon>Metazoa</taxon>
        <taxon>Chordata</taxon>
        <taxon>Craniata</taxon>
        <taxon>Vertebrata</taxon>
        <taxon>Euteleostomi</taxon>
        <taxon>Amphibia</taxon>
        <taxon>Batrachia</taxon>
        <taxon>Anura</taxon>
        <taxon>Neobatrachia</taxon>
        <taxon>Ranoidea</taxon>
        <taxon>Ranidae</taxon>
        <taxon>Staurois</taxon>
    </lineage>
</organism>
<dbReference type="EMBL" id="CATNWA010017100">
    <property type="protein sequence ID" value="CAI9597930.1"/>
    <property type="molecule type" value="Genomic_DNA"/>
</dbReference>
<reference evidence="2" key="1">
    <citation type="submission" date="2023-05" db="EMBL/GenBank/DDBJ databases">
        <authorList>
            <person name="Stuckert A."/>
        </authorList>
    </citation>
    <scope>NUCLEOTIDE SEQUENCE</scope>
</reference>
<sequence length="76" mass="8211">MSYNSHEHLSSRGMSTLQSRTSIKHCQMKSEPLSSTSLDTMNTKRLEDGSEGDISSPASAGTQDPLLGLLDGRDDL</sequence>
<feature type="compositionally biased region" description="Polar residues" evidence="1">
    <location>
        <begin position="32"/>
        <end position="41"/>
    </location>
</feature>
<protein>
    <submittedName>
        <fullName evidence="2">Uncharacterized protein</fullName>
    </submittedName>
</protein>
<evidence type="ECO:0000313" key="3">
    <source>
        <dbReference type="Proteomes" id="UP001162483"/>
    </source>
</evidence>
<dbReference type="Proteomes" id="UP001162483">
    <property type="component" value="Unassembled WGS sequence"/>
</dbReference>
<feature type="compositionally biased region" description="Basic and acidic residues" evidence="1">
    <location>
        <begin position="1"/>
        <end position="10"/>
    </location>
</feature>
<accession>A0ABN9FPE9</accession>
<feature type="non-terminal residue" evidence="2">
    <location>
        <position position="76"/>
    </location>
</feature>